<keyword evidence="2" id="KW-1185">Reference proteome</keyword>
<proteinExistence type="predicted"/>
<dbReference type="InParanoid" id="A0A165EFJ9"/>
<evidence type="ECO:0000313" key="1">
    <source>
        <dbReference type="EMBL" id="KZT06950.1"/>
    </source>
</evidence>
<dbReference type="AlphaFoldDB" id="A0A165EFJ9"/>
<organism evidence="1 2">
    <name type="scientific">Laetiporus sulphureus 93-53</name>
    <dbReference type="NCBI Taxonomy" id="1314785"/>
    <lineage>
        <taxon>Eukaryota</taxon>
        <taxon>Fungi</taxon>
        <taxon>Dikarya</taxon>
        <taxon>Basidiomycota</taxon>
        <taxon>Agaricomycotina</taxon>
        <taxon>Agaricomycetes</taxon>
        <taxon>Polyporales</taxon>
        <taxon>Laetiporus</taxon>
    </lineage>
</organism>
<accession>A0A165EFJ9</accession>
<name>A0A165EFJ9_9APHY</name>
<gene>
    <name evidence="1" type="ORF">LAESUDRAFT_713798</name>
</gene>
<dbReference type="Proteomes" id="UP000076871">
    <property type="component" value="Unassembled WGS sequence"/>
</dbReference>
<dbReference type="GeneID" id="63824044"/>
<dbReference type="RefSeq" id="XP_040764690.1">
    <property type="nucleotide sequence ID" value="XM_040907015.1"/>
</dbReference>
<reference evidence="1 2" key="1">
    <citation type="journal article" date="2016" name="Mol. Biol. Evol.">
        <title>Comparative Genomics of Early-Diverging Mushroom-Forming Fungi Provides Insights into the Origins of Lignocellulose Decay Capabilities.</title>
        <authorList>
            <person name="Nagy L.G."/>
            <person name="Riley R."/>
            <person name="Tritt A."/>
            <person name="Adam C."/>
            <person name="Daum C."/>
            <person name="Floudas D."/>
            <person name="Sun H."/>
            <person name="Yadav J.S."/>
            <person name="Pangilinan J."/>
            <person name="Larsson K.H."/>
            <person name="Matsuura K."/>
            <person name="Barry K."/>
            <person name="Labutti K."/>
            <person name="Kuo R."/>
            <person name="Ohm R.A."/>
            <person name="Bhattacharya S.S."/>
            <person name="Shirouzu T."/>
            <person name="Yoshinaga Y."/>
            <person name="Martin F.M."/>
            <person name="Grigoriev I.V."/>
            <person name="Hibbett D.S."/>
        </authorList>
    </citation>
    <scope>NUCLEOTIDE SEQUENCE [LARGE SCALE GENOMIC DNA]</scope>
    <source>
        <strain evidence="1 2">93-53</strain>
    </source>
</reference>
<evidence type="ECO:0000313" key="2">
    <source>
        <dbReference type="Proteomes" id="UP000076871"/>
    </source>
</evidence>
<sequence>MHERLLGEGEAPAAEVARFSRVDWDICSMTHKTSSAVDEMSVLCTAESAHDAYQAREIMTKKIPFHPPHFKLNQSAPSRSSHHSGHSIPSTCPAGWRYHHHAFHICLLDSLFDLLRPELRWKPIDARAIWIFEVLLEEGAEEEREDKASVDFMIWEVATVAGAGESMVAVVAGFDTATVGYVG</sequence>
<protein>
    <submittedName>
        <fullName evidence="1">Uncharacterized protein</fullName>
    </submittedName>
</protein>
<dbReference type="EMBL" id="KV427621">
    <property type="protein sequence ID" value="KZT06950.1"/>
    <property type="molecule type" value="Genomic_DNA"/>
</dbReference>